<dbReference type="SUPFAM" id="SSF54427">
    <property type="entry name" value="NTF2-like"/>
    <property type="match status" value="1"/>
</dbReference>
<reference evidence="1" key="2">
    <citation type="submission" date="2021-04" db="EMBL/GenBank/DDBJ databases">
        <authorList>
            <person name="Gilroy R."/>
        </authorList>
    </citation>
    <scope>NUCLEOTIDE SEQUENCE</scope>
    <source>
        <strain evidence="1">CHK169-2315</strain>
    </source>
</reference>
<dbReference type="AlphaFoldDB" id="A0A9D1PPI0"/>
<sequence length="104" mass="11707">MSIALAENDVAYFTEQLSNNATWEIIGNRTIKGIDDIQEALHALHDGKTTVLHLDHIITHGNVGSTNGHYIQNGKKIAFSNIFQFGTFRKQAKIKKITSYFIYV</sequence>
<reference evidence="1" key="1">
    <citation type="journal article" date="2021" name="PeerJ">
        <title>Extensive microbial diversity within the chicken gut microbiome revealed by metagenomics and culture.</title>
        <authorList>
            <person name="Gilroy R."/>
            <person name="Ravi A."/>
            <person name="Getino M."/>
            <person name="Pursley I."/>
            <person name="Horton D.L."/>
            <person name="Alikhan N.F."/>
            <person name="Baker D."/>
            <person name="Gharbi K."/>
            <person name="Hall N."/>
            <person name="Watson M."/>
            <person name="Adriaenssens E.M."/>
            <person name="Foster-Nyarko E."/>
            <person name="Jarju S."/>
            <person name="Secka A."/>
            <person name="Antonio M."/>
            <person name="Oren A."/>
            <person name="Chaudhuri R.R."/>
            <person name="La Ragione R."/>
            <person name="Hildebrand F."/>
            <person name="Pallen M.J."/>
        </authorList>
    </citation>
    <scope>NUCLEOTIDE SEQUENCE</scope>
    <source>
        <strain evidence="1">CHK169-2315</strain>
    </source>
</reference>
<evidence type="ECO:0000313" key="2">
    <source>
        <dbReference type="Proteomes" id="UP000823937"/>
    </source>
</evidence>
<accession>A0A9D1PPI0</accession>
<evidence type="ECO:0000313" key="1">
    <source>
        <dbReference type="EMBL" id="HIV75797.1"/>
    </source>
</evidence>
<dbReference type="InterPro" id="IPR032710">
    <property type="entry name" value="NTF2-like_dom_sf"/>
</dbReference>
<protein>
    <submittedName>
        <fullName evidence="1">Nuclear transport factor 2 family protein</fullName>
    </submittedName>
</protein>
<dbReference type="Gene3D" id="3.10.450.50">
    <property type="match status" value="1"/>
</dbReference>
<proteinExistence type="predicted"/>
<organism evidence="1 2">
    <name type="scientific">Candidatus Pseudogracilibacillus intestinigallinarum</name>
    <dbReference type="NCBI Taxonomy" id="2838742"/>
    <lineage>
        <taxon>Bacteria</taxon>
        <taxon>Bacillati</taxon>
        <taxon>Bacillota</taxon>
        <taxon>Bacilli</taxon>
        <taxon>Bacillales</taxon>
        <taxon>Bacillaceae</taxon>
        <taxon>Pseudogracilibacillus</taxon>
    </lineage>
</organism>
<dbReference type="EMBL" id="DXHX01000170">
    <property type="protein sequence ID" value="HIV75797.1"/>
    <property type="molecule type" value="Genomic_DNA"/>
</dbReference>
<dbReference type="Proteomes" id="UP000823937">
    <property type="component" value="Unassembled WGS sequence"/>
</dbReference>
<name>A0A9D1PPI0_9BACI</name>
<gene>
    <name evidence="1" type="ORF">H9895_12040</name>
</gene>
<comment type="caution">
    <text evidence="1">The sequence shown here is derived from an EMBL/GenBank/DDBJ whole genome shotgun (WGS) entry which is preliminary data.</text>
</comment>